<gene>
    <name evidence="5" type="ORF">ABVQ20_27940</name>
</gene>
<feature type="domain" description="Apple" evidence="4">
    <location>
        <begin position="259"/>
        <end position="341"/>
    </location>
</feature>
<dbReference type="RefSeq" id="WP_354462887.1">
    <property type="nucleotide sequence ID" value="NZ_JBEWSZ010000002.1"/>
</dbReference>
<dbReference type="Gene3D" id="2.40.10.10">
    <property type="entry name" value="Trypsin-like serine proteases"/>
    <property type="match status" value="2"/>
</dbReference>
<feature type="chain" id="PRO_5046475064" evidence="3">
    <location>
        <begin position="26"/>
        <end position="411"/>
    </location>
</feature>
<keyword evidence="6" id="KW-1185">Reference proteome</keyword>
<dbReference type="Pfam" id="PF14295">
    <property type="entry name" value="PAN_4"/>
    <property type="match status" value="1"/>
</dbReference>
<dbReference type="SUPFAM" id="SSF57414">
    <property type="entry name" value="Hairpin loop containing domain-like"/>
    <property type="match status" value="2"/>
</dbReference>
<dbReference type="Pfam" id="PF00024">
    <property type="entry name" value="PAN_1"/>
    <property type="match status" value="1"/>
</dbReference>
<comment type="caution">
    <text evidence="5">The sequence shown here is derived from an EMBL/GenBank/DDBJ whole genome shotgun (WGS) entry which is preliminary data.</text>
</comment>
<feature type="signal peptide" evidence="3">
    <location>
        <begin position="1"/>
        <end position="25"/>
    </location>
</feature>
<dbReference type="PANTHER" id="PTHR43019">
    <property type="entry name" value="SERINE ENDOPROTEASE DEGS"/>
    <property type="match status" value="1"/>
</dbReference>
<dbReference type="InterPro" id="IPR009003">
    <property type="entry name" value="Peptidase_S1_PA"/>
</dbReference>
<evidence type="ECO:0000259" key="4">
    <source>
        <dbReference type="PROSITE" id="PS50948"/>
    </source>
</evidence>
<dbReference type="InterPro" id="IPR001940">
    <property type="entry name" value="Peptidase_S1C"/>
</dbReference>
<accession>A0ABV2DL96</accession>
<reference evidence="5 6" key="1">
    <citation type="submission" date="2024-06" db="EMBL/GenBank/DDBJ databases">
        <authorList>
            <person name="Kim D.-U."/>
        </authorList>
    </citation>
    <scope>NUCLEOTIDE SEQUENCE [LARGE SCALE GENOMIC DNA]</scope>
    <source>
        <strain evidence="5 6">KACC15460</strain>
    </source>
</reference>
<protein>
    <submittedName>
        <fullName evidence="5">Trypsin-like peptidase domain-containing protein</fullName>
    </submittedName>
</protein>
<keyword evidence="2" id="KW-1015">Disulfide bond</keyword>
<name>A0ABV2DL96_9HYPH</name>
<evidence type="ECO:0000256" key="2">
    <source>
        <dbReference type="ARBA" id="ARBA00023157"/>
    </source>
</evidence>
<dbReference type="CDD" id="cd01100">
    <property type="entry name" value="APPLE_Factor_XI_like"/>
    <property type="match status" value="1"/>
</dbReference>
<dbReference type="SUPFAM" id="SSF50494">
    <property type="entry name" value="Trypsin-like serine proteases"/>
    <property type="match status" value="1"/>
</dbReference>
<dbReference type="InterPro" id="IPR003609">
    <property type="entry name" value="Pan_app"/>
</dbReference>
<sequence length="411" mass="43820">MIAGKKSFRLFLTASTVIASSLFCAAAGSSDIISSGTGFFVNDQGWIVTNQHVVEGCESVSVPSLGDAAEIKIDKQNDLAVFQVNATDKKPISLRSTQPRLGEDIAAYGFPLNGILSDTIKVTTGNINSLVGMENDTRFMQVSTPLQPGNSGGPIVDHWGSVVGMATSVLGSKFADATGITPQNVNFAIRSNVIELFLQSRDIKFESSVPQTGAPPLSTADLSDKVVPSTVPVLCHGKPMAQVANQAPTTAPVAPTTTVSPPMSRGFQSLTNVDVIGFDYSTLRSVSSEQCSAACQADSSCRATTYNKKEHFCFLKNDAKLLVRNYDADANVASDLLGSTVVSTFTIASGRDMAGGDYLRLRSSSFIGCYLECEKDWKCKAFAYTRKKNDCWLKDQTGRLSVKAGVDLGVR</sequence>
<dbReference type="PANTHER" id="PTHR43019:SF23">
    <property type="entry name" value="PROTEASE DO-LIKE 5, CHLOROPLASTIC"/>
    <property type="match status" value="1"/>
</dbReference>
<evidence type="ECO:0000313" key="6">
    <source>
        <dbReference type="Proteomes" id="UP001548832"/>
    </source>
</evidence>
<evidence type="ECO:0000313" key="5">
    <source>
        <dbReference type="EMBL" id="MET2830826.1"/>
    </source>
</evidence>
<dbReference type="InterPro" id="IPR000177">
    <property type="entry name" value="Apple"/>
</dbReference>
<evidence type="ECO:0000256" key="1">
    <source>
        <dbReference type="ARBA" id="ARBA00022737"/>
    </source>
</evidence>
<dbReference type="PROSITE" id="PS50948">
    <property type="entry name" value="PAN"/>
    <property type="match status" value="1"/>
</dbReference>
<dbReference type="Gene3D" id="3.50.4.10">
    <property type="entry name" value="Hepatocyte Growth Factor"/>
    <property type="match status" value="2"/>
</dbReference>
<proteinExistence type="predicted"/>
<organism evidence="5 6">
    <name type="scientific">Mesorhizobium shangrilense</name>
    <dbReference type="NCBI Taxonomy" id="460060"/>
    <lineage>
        <taxon>Bacteria</taxon>
        <taxon>Pseudomonadati</taxon>
        <taxon>Pseudomonadota</taxon>
        <taxon>Alphaproteobacteria</taxon>
        <taxon>Hyphomicrobiales</taxon>
        <taxon>Phyllobacteriaceae</taxon>
        <taxon>Mesorhizobium</taxon>
    </lineage>
</organism>
<keyword evidence="1" id="KW-0677">Repeat</keyword>
<dbReference type="Pfam" id="PF13365">
    <property type="entry name" value="Trypsin_2"/>
    <property type="match status" value="1"/>
</dbReference>
<dbReference type="EMBL" id="JBEWSZ010000002">
    <property type="protein sequence ID" value="MET2830826.1"/>
    <property type="molecule type" value="Genomic_DNA"/>
</dbReference>
<keyword evidence="3" id="KW-0732">Signal</keyword>
<dbReference type="InterPro" id="IPR043504">
    <property type="entry name" value="Peptidase_S1_PA_chymotrypsin"/>
</dbReference>
<dbReference type="SMART" id="SM00473">
    <property type="entry name" value="PAN_AP"/>
    <property type="match status" value="1"/>
</dbReference>
<dbReference type="PRINTS" id="PR00834">
    <property type="entry name" value="PROTEASES2C"/>
</dbReference>
<dbReference type="Proteomes" id="UP001548832">
    <property type="component" value="Unassembled WGS sequence"/>
</dbReference>
<evidence type="ECO:0000256" key="3">
    <source>
        <dbReference type="SAM" id="SignalP"/>
    </source>
</evidence>